<evidence type="ECO:0000259" key="1">
    <source>
        <dbReference type="SMART" id="SM00849"/>
    </source>
</evidence>
<dbReference type="SUPFAM" id="SSF56281">
    <property type="entry name" value="Metallo-hydrolase/oxidoreductase"/>
    <property type="match status" value="1"/>
</dbReference>
<dbReference type="Proteomes" id="UP000185934">
    <property type="component" value="Chromosome"/>
</dbReference>
<dbReference type="Pfam" id="PF12706">
    <property type="entry name" value="Lactamase_B_2"/>
    <property type="match status" value="1"/>
</dbReference>
<protein>
    <submittedName>
        <fullName evidence="2">Ribonuclease BN, tRNA processing enzyme</fullName>
    </submittedName>
</protein>
<sequence length="263" mass="28958">MTEPRDDTITFLGTGGARIMVAHQILASGGMWLSLSGKNILVDPGPGCIVQVNKRKLKAETLDAVLLSHRHLDHSGDVNVMIEAMTGGGFRGKGKFYAPSDAFGPEPVIYSYIKKFLDEVVVLKEGGKYELDGLKFETPLRHRHPVETYGIVFHSGGKSIAYVTDTRYFDDLLDAYKKADLLIINVVLTESRPTVDHLTLDEAEKIIAAVKPKEAILTHFGMNVWRAHPWEIAAGMTERTGIRVIAARDGMVFHLSELDGATT</sequence>
<dbReference type="KEGG" id="dfo:Dform_00055"/>
<dbReference type="AlphaFoldDB" id="A0A1P8F4R3"/>
<dbReference type="PANTHER" id="PTHR42663:SF6">
    <property type="entry name" value="HYDROLASE C777.06C-RELATED"/>
    <property type="match status" value="1"/>
</dbReference>
<evidence type="ECO:0000313" key="2">
    <source>
        <dbReference type="EMBL" id="APV43420.1"/>
    </source>
</evidence>
<dbReference type="PANTHER" id="PTHR42663">
    <property type="entry name" value="HYDROLASE C777.06C-RELATED-RELATED"/>
    <property type="match status" value="1"/>
</dbReference>
<reference evidence="3" key="1">
    <citation type="submission" date="2016-11" db="EMBL/GenBank/DDBJ databases">
        <title>Dehalogenimonas formicexedens sp. nov., a chlorinated alkane respiring bacterium isolated from contaminated groundwater.</title>
        <authorList>
            <person name="Key T.A."/>
            <person name="Bowman K.S."/>
            <person name="Lee I."/>
            <person name="Chun J."/>
            <person name="Albuquerque L."/>
            <person name="da Costa M.S."/>
            <person name="Rainey F.A."/>
            <person name="Moe W.M."/>
        </authorList>
    </citation>
    <scope>NUCLEOTIDE SEQUENCE [LARGE SCALE GENOMIC DNA]</scope>
    <source>
        <strain evidence="3">NSZ-14</strain>
    </source>
</reference>
<dbReference type="SMART" id="SM00849">
    <property type="entry name" value="Lactamase_B"/>
    <property type="match status" value="1"/>
</dbReference>
<dbReference type="STRING" id="1839801.Dform_00055"/>
<dbReference type="CDD" id="cd07741">
    <property type="entry name" value="metallo-hydrolase-like_MBL-fold"/>
    <property type="match status" value="1"/>
</dbReference>
<organism evidence="2 3">
    <name type="scientific">Dehalogenimonas formicexedens</name>
    <dbReference type="NCBI Taxonomy" id="1839801"/>
    <lineage>
        <taxon>Bacteria</taxon>
        <taxon>Bacillati</taxon>
        <taxon>Chloroflexota</taxon>
        <taxon>Dehalococcoidia</taxon>
        <taxon>Dehalococcoidales</taxon>
        <taxon>Dehalococcoidaceae</taxon>
        <taxon>Dehalogenimonas</taxon>
    </lineage>
</organism>
<dbReference type="OrthoDB" id="333278at2"/>
<dbReference type="InterPro" id="IPR001279">
    <property type="entry name" value="Metallo-B-lactamas"/>
</dbReference>
<gene>
    <name evidence="2" type="ORF">Dform_00055</name>
</gene>
<dbReference type="RefSeq" id="WP_076003236.1">
    <property type="nucleotide sequence ID" value="NZ_CP018258.1"/>
</dbReference>
<accession>A0A1P8F4R3</accession>
<name>A0A1P8F4R3_9CHLR</name>
<keyword evidence="3" id="KW-1185">Reference proteome</keyword>
<evidence type="ECO:0000313" key="3">
    <source>
        <dbReference type="Proteomes" id="UP000185934"/>
    </source>
</evidence>
<dbReference type="EMBL" id="CP018258">
    <property type="protein sequence ID" value="APV43420.1"/>
    <property type="molecule type" value="Genomic_DNA"/>
</dbReference>
<proteinExistence type="predicted"/>
<dbReference type="Gene3D" id="3.60.15.10">
    <property type="entry name" value="Ribonuclease Z/Hydroxyacylglutathione hydrolase-like"/>
    <property type="match status" value="1"/>
</dbReference>
<feature type="domain" description="Metallo-beta-lactamase" evidence="1">
    <location>
        <begin position="28"/>
        <end position="219"/>
    </location>
</feature>
<dbReference type="InterPro" id="IPR036866">
    <property type="entry name" value="RibonucZ/Hydroxyglut_hydro"/>
</dbReference>